<dbReference type="GO" id="GO:0005886">
    <property type="term" value="C:plasma membrane"/>
    <property type="evidence" value="ECO:0007669"/>
    <property type="project" value="UniProtKB-SubCell"/>
</dbReference>
<dbReference type="Gene3D" id="1.25.40.10">
    <property type="entry name" value="Tetratricopeptide repeat domain"/>
    <property type="match status" value="2"/>
</dbReference>
<dbReference type="InterPro" id="IPR036890">
    <property type="entry name" value="HATPase_C_sf"/>
</dbReference>
<dbReference type="InterPro" id="IPR005467">
    <property type="entry name" value="His_kinase_dom"/>
</dbReference>
<dbReference type="InterPro" id="IPR050482">
    <property type="entry name" value="Sensor_HK_TwoCompSys"/>
</dbReference>
<comment type="subcellular location">
    <subcellularLocation>
        <location evidence="1">Cell membrane</location>
        <topology evidence="1">Multi-pass membrane protein</topology>
    </subcellularLocation>
</comment>
<dbReference type="EMBL" id="SMBZ01000003">
    <property type="protein sequence ID" value="TCV20001.1"/>
    <property type="molecule type" value="Genomic_DNA"/>
</dbReference>
<evidence type="ECO:0000256" key="9">
    <source>
        <dbReference type="SAM" id="Phobius"/>
    </source>
</evidence>
<gene>
    <name evidence="11" type="ORF">EDC17_1003100</name>
</gene>
<dbReference type="AlphaFoldDB" id="A0A4R3VWI1"/>
<dbReference type="SUPFAM" id="SSF55874">
    <property type="entry name" value="ATPase domain of HSP90 chaperone/DNA topoisomerase II/histidine kinase"/>
    <property type="match status" value="1"/>
</dbReference>
<evidence type="ECO:0000256" key="6">
    <source>
        <dbReference type="ARBA" id="ARBA00022989"/>
    </source>
</evidence>
<dbReference type="SMART" id="SM00387">
    <property type="entry name" value="HATPase_c"/>
    <property type="match status" value="1"/>
</dbReference>
<keyword evidence="4 9" id="KW-0812">Transmembrane</keyword>
<dbReference type="Gene3D" id="1.20.5.1930">
    <property type="match status" value="1"/>
</dbReference>
<dbReference type="Pfam" id="PF02518">
    <property type="entry name" value="HATPase_c"/>
    <property type="match status" value="1"/>
</dbReference>
<dbReference type="PANTHER" id="PTHR24421">
    <property type="entry name" value="NITRATE/NITRITE SENSOR PROTEIN NARX-RELATED"/>
    <property type="match status" value="1"/>
</dbReference>
<evidence type="ECO:0000313" key="12">
    <source>
        <dbReference type="Proteomes" id="UP000295197"/>
    </source>
</evidence>
<proteinExistence type="predicted"/>
<dbReference type="OrthoDB" id="9778366at2"/>
<dbReference type="PANTHER" id="PTHR24421:SF37">
    <property type="entry name" value="SENSOR HISTIDINE KINASE NARS"/>
    <property type="match status" value="1"/>
</dbReference>
<dbReference type="InterPro" id="IPR011990">
    <property type="entry name" value="TPR-like_helical_dom_sf"/>
</dbReference>
<evidence type="ECO:0000259" key="10">
    <source>
        <dbReference type="PROSITE" id="PS50109"/>
    </source>
</evidence>
<dbReference type="SUPFAM" id="SSF48452">
    <property type="entry name" value="TPR-like"/>
    <property type="match status" value="2"/>
</dbReference>
<evidence type="ECO:0000256" key="1">
    <source>
        <dbReference type="ARBA" id="ARBA00004651"/>
    </source>
</evidence>
<protein>
    <submittedName>
        <fullName evidence="11">Histidine kinase</fullName>
    </submittedName>
</protein>
<organism evidence="11 12">
    <name type="scientific">Sphingobacterium alimentarium</name>
    <dbReference type="NCBI Taxonomy" id="797292"/>
    <lineage>
        <taxon>Bacteria</taxon>
        <taxon>Pseudomonadati</taxon>
        <taxon>Bacteroidota</taxon>
        <taxon>Sphingobacteriia</taxon>
        <taxon>Sphingobacteriales</taxon>
        <taxon>Sphingobacteriaceae</taxon>
        <taxon>Sphingobacterium</taxon>
    </lineage>
</organism>
<evidence type="ECO:0000256" key="3">
    <source>
        <dbReference type="ARBA" id="ARBA00022679"/>
    </source>
</evidence>
<dbReference type="CDD" id="cd16917">
    <property type="entry name" value="HATPase_UhpB-NarQ-NarX-like"/>
    <property type="match status" value="1"/>
</dbReference>
<dbReference type="Proteomes" id="UP000295197">
    <property type="component" value="Unassembled WGS sequence"/>
</dbReference>
<evidence type="ECO:0000256" key="7">
    <source>
        <dbReference type="ARBA" id="ARBA00023012"/>
    </source>
</evidence>
<dbReference type="RefSeq" id="WP_132776478.1">
    <property type="nucleotide sequence ID" value="NZ_SMBZ01000003.1"/>
</dbReference>
<evidence type="ECO:0000256" key="2">
    <source>
        <dbReference type="ARBA" id="ARBA00022475"/>
    </source>
</evidence>
<evidence type="ECO:0000313" key="11">
    <source>
        <dbReference type="EMBL" id="TCV20001.1"/>
    </source>
</evidence>
<feature type="domain" description="Histidine kinase" evidence="10">
    <location>
        <begin position="349"/>
        <end position="539"/>
    </location>
</feature>
<keyword evidence="2" id="KW-1003">Cell membrane</keyword>
<reference evidence="11 12" key="1">
    <citation type="submission" date="2019-03" db="EMBL/GenBank/DDBJ databases">
        <title>Genomic Encyclopedia of Type Strains, Phase IV (KMG-IV): sequencing the most valuable type-strain genomes for metagenomic binning, comparative biology and taxonomic classification.</title>
        <authorList>
            <person name="Goeker M."/>
        </authorList>
    </citation>
    <scope>NUCLEOTIDE SEQUENCE [LARGE SCALE GENOMIC DNA]</scope>
    <source>
        <strain evidence="11 12">DSM 22362</strain>
    </source>
</reference>
<keyword evidence="12" id="KW-1185">Reference proteome</keyword>
<evidence type="ECO:0000256" key="4">
    <source>
        <dbReference type="ARBA" id="ARBA00022692"/>
    </source>
</evidence>
<keyword evidence="5 11" id="KW-0418">Kinase</keyword>
<accession>A0A4R3VWI1</accession>
<dbReference type="Pfam" id="PF07730">
    <property type="entry name" value="HisKA_3"/>
    <property type="match status" value="1"/>
</dbReference>
<dbReference type="Gene3D" id="3.30.565.10">
    <property type="entry name" value="Histidine kinase-like ATPase, C-terminal domain"/>
    <property type="match status" value="1"/>
</dbReference>
<dbReference type="PROSITE" id="PS50109">
    <property type="entry name" value="HIS_KIN"/>
    <property type="match status" value="1"/>
</dbReference>
<name>A0A4R3VWI1_9SPHI</name>
<dbReference type="GO" id="GO:0000155">
    <property type="term" value="F:phosphorelay sensor kinase activity"/>
    <property type="evidence" value="ECO:0007669"/>
    <property type="project" value="InterPro"/>
</dbReference>
<keyword evidence="7" id="KW-0902">Two-component regulatory system</keyword>
<sequence>MEKLALLHTNLANARGELGHYFTRLKLFADIHPIILKTNNPIIIRNYNFKLGGLYYQLNDLDKALTHLYKGIFISDDFNWHSNFDGITETLITSTYAKQNKVDSVRKYILLADKIKRDEVPIPYNARIKSLMALSLAYEGNFEEGRKLLDEAYKVAPEGKDSSEMMYSEFIRRKIFAKARQYGKAIAAYIHVLDDYSEKDLESYITFVLLDLIDAYRATDQDQKAFAAYERLLDQLKLQKIGNQQLYIEELNYNMRFNENLAELEKLKSSNEKALLTRSKNNMLIAALAVFLDVLIVVLFLLVKAKNRNKILAKKEYDLLEASLEEEKQSRIIYEMKLLKIIEDRERNRIATDLHDSLGGLLSSIKIALYDFQESAPLSENEMNHLSRILHYVDDTKQELNRIVYNLTPLIVEKFGLLEAIKQYCKKIQTDKFRIDLQLIKVPSQIVVEDEITFYRIIQEVLHNIVKHANATHVLLQIQTDKSGMVALSIEDNGDGMNLETARLKGGLGLKSIYSRVQNLNGKISVESNKNEGTSIYITCYPRMIQESDNNVKPSLLK</sequence>
<evidence type="ECO:0000256" key="8">
    <source>
        <dbReference type="ARBA" id="ARBA00023136"/>
    </source>
</evidence>
<keyword evidence="6 9" id="KW-1133">Transmembrane helix</keyword>
<evidence type="ECO:0000256" key="5">
    <source>
        <dbReference type="ARBA" id="ARBA00022777"/>
    </source>
</evidence>
<comment type="caution">
    <text evidence="11">The sequence shown here is derived from an EMBL/GenBank/DDBJ whole genome shotgun (WGS) entry which is preliminary data.</text>
</comment>
<dbReference type="GO" id="GO:0046983">
    <property type="term" value="F:protein dimerization activity"/>
    <property type="evidence" value="ECO:0007669"/>
    <property type="project" value="InterPro"/>
</dbReference>
<keyword evidence="8 9" id="KW-0472">Membrane</keyword>
<dbReference type="InterPro" id="IPR003594">
    <property type="entry name" value="HATPase_dom"/>
</dbReference>
<dbReference type="InterPro" id="IPR011712">
    <property type="entry name" value="Sig_transdc_His_kin_sub3_dim/P"/>
</dbReference>
<keyword evidence="3" id="KW-0808">Transferase</keyword>
<feature type="transmembrane region" description="Helical" evidence="9">
    <location>
        <begin position="283"/>
        <end position="303"/>
    </location>
</feature>